<keyword evidence="7" id="KW-0472">Membrane</keyword>
<organism evidence="13 14">
    <name type="scientific">Loxodonta africana</name>
    <name type="common">African elephant</name>
    <dbReference type="NCBI Taxonomy" id="9785"/>
    <lineage>
        <taxon>Eukaryota</taxon>
        <taxon>Metazoa</taxon>
        <taxon>Chordata</taxon>
        <taxon>Craniata</taxon>
        <taxon>Vertebrata</taxon>
        <taxon>Euteleostomi</taxon>
        <taxon>Mammalia</taxon>
        <taxon>Eutheria</taxon>
        <taxon>Afrotheria</taxon>
        <taxon>Proboscidea</taxon>
        <taxon>Elephantidae</taxon>
        <taxon>Loxodonta</taxon>
    </lineage>
</organism>
<accession>G3TB08</accession>
<evidence type="ECO:0000256" key="1">
    <source>
        <dbReference type="ARBA" id="ARBA00004479"/>
    </source>
</evidence>
<dbReference type="PANTHER" id="PTHR13771:SF8">
    <property type="entry name" value="INTERCELLULAR ADHESION MOLECULE 4"/>
    <property type="match status" value="1"/>
</dbReference>
<keyword evidence="2" id="KW-0812">Transmembrane</keyword>
<dbReference type="FunCoup" id="G3TB08">
    <property type="interactions" value="176"/>
</dbReference>
<keyword evidence="6" id="KW-1133">Transmembrane helix</keyword>
<dbReference type="Gene3D" id="2.60.40.10">
    <property type="entry name" value="Immunoglobulins"/>
    <property type="match status" value="1"/>
</dbReference>
<evidence type="ECO:0000313" key="13">
    <source>
        <dbReference type="Ensembl" id="ENSLAFP00000011111.3"/>
    </source>
</evidence>
<evidence type="ECO:0000256" key="6">
    <source>
        <dbReference type="ARBA" id="ARBA00022989"/>
    </source>
</evidence>
<keyword evidence="14" id="KW-1185">Reference proteome</keyword>
<dbReference type="Pfam" id="PF03921">
    <property type="entry name" value="ICAM_N"/>
    <property type="match status" value="1"/>
</dbReference>
<dbReference type="InParanoid" id="G3TB08"/>
<name>G3TB08_LOXAF</name>
<reference evidence="13" key="2">
    <citation type="submission" date="2025-08" db="UniProtKB">
        <authorList>
            <consortium name="Ensembl"/>
        </authorList>
    </citation>
    <scope>IDENTIFICATION</scope>
    <source>
        <strain evidence="13">Isolate ISIS603380</strain>
    </source>
</reference>
<evidence type="ECO:0000256" key="7">
    <source>
        <dbReference type="ARBA" id="ARBA00023136"/>
    </source>
</evidence>
<evidence type="ECO:0000256" key="4">
    <source>
        <dbReference type="ARBA" id="ARBA00022737"/>
    </source>
</evidence>
<feature type="chain" id="PRO_5003455193" description="Intercellular adhesion molecule N-terminal domain-containing protein" evidence="11">
    <location>
        <begin position="19"/>
        <end position="199"/>
    </location>
</feature>
<proteinExistence type="predicted"/>
<dbReference type="InterPro" id="IPR013768">
    <property type="entry name" value="ICAM_N"/>
</dbReference>
<evidence type="ECO:0000256" key="5">
    <source>
        <dbReference type="ARBA" id="ARBA00022889"/>
    </source>
</evidence>
<dbReference type="InterPro" id="IPR013783">
    <property type="entry name" value="Ig-like_fold"/>
</dbReference>
<dbReference type="GeneTree" id="ENSGT00940000162431"/>
<dbReference type="Proteomes" id="UP000007646">
    <property type="component" value="Unassembled WGS sequence"/>
</dbReference>
<evidence type="ECO:0000256" key="8">
    <source>
        <dbReference type="ARBA" id="ARBA00023157"/>
    </source>
</evidence>
<dbReference type="STRING" id="9785.ENSLAFP00000011111"/>
<evidence type="ECO:0000256" key="3">
    <source>
        <dbReference type="ARBA" id="ARBA00022729"/>
    </source>
</evidence>
<evidence type="ECO:0000256" key="9">
    <source>
        <dbReference type="ARBA" id="ARBA00023180"/>
    </source>
</evidence>
<keyword evidence="4" id="KW-0677">Repeat</keyword>
<protein>
    <recommendedName>
        <fullName evidence="12">Intercellular adhesion molecule N-terminal domain-containing protein</fullName>
    </recommendedName>
</protein>
<keyword evidence="3 11" id="KW-0732">Signal</keyword>
<dbReference type="InterPro" id="IPR036179">
    <property type="entry name" value="Ig-like_dom_sf"/>
</dbReference>
<feature type="domain" description="Intercellular adhesion molecule N-terminal" evidence="12">
    <location>
        <begin position="48"/>
        <end position="135"/>
    </location>
</feature>
<dbReference type="AlphaFoldDB" id="G3TB08"/>
<reference evidence="13 14" key="1">
    <citation type="submission" date="2009-06" db="EMBL/GenBank/DDBJ databases">
        <title>The Genome Sequence of Loxodonta africana (African elephant).</title>
        <authorList>
            <person name="Di Palma F."/>
            <person name="Heiman D."/>
            <person name="Young S."/>
            <person name="Johnson J."/>
            <person name="Lander E.S."/>
            <person name="Lindblad-Toh K."/>
        </authorList>
    </citation>
    <scope>NUCLEOTIDE SEQUENCE [LARGE SCALE GENOMIC DNA]</scope>
    <source>
        <strain evidence="13 14">Isolate ISIS603380</strain>
    </source>
</reference>
<keyword evidence="8" id="KW-1015">Disulfide bond</keyword>
<dbReference type="SUPFAM" id="SSF48726">
    <property type="entry name" value="Immunoglobulin"/>
    <property type="match status" value="1"/>
</dbReference>
<comment type="subcellular location">
    <subcellularLocation>
        <location evidence="1">Membrane</location>
        <topology evidence="1">Single-pass type I membrane protein</topology>
    </subcellularLocation>
</comment>
<evidence type="ECO:0000256" key="11">
    <source>
        <dbReference type="SAM" id="SignalP"/>
    </source>
</evidence>
<evidence type="ECO:0000256" key="2">
    <source>
        <dbReference type="ARBA" id="ARBA00022692"/>
    </source>
</evidence>
<keyword evidence="9" id="KW-0325">Glycoprotein</keyword>
<sequence>MGSLLLLSLLLLLEGAYSGGRSVRGRRAAWVQGPRVIPPSSLGNSVSFWVRLSPEFVAVPPGNSVLLNCSSSCPQPESYTLRTQLQHRETLRGPGWVSYQLRDVRAWSSDVHCVVTCAGERLQATARVTTYSVPRGLPGSDPAAWWPSHLLREPEALHKCESGQCDAELQGTLPGPRPLAACDVPCALQSQRHGGPQQL</sequence>
<dbReference type="PANTHER" id="PTHR13771">
    <property type="entry name" value="INTERCELLULAR ADHESION MOLECULE"/>
    <property type="match status" value="1"/>
</dbReference>
<dbReference type="eggNOG" id="ENOG502TF7V">
    <property type="taxonomic scope" value="Eukaryota"/>
</dbReference>
<feature type="signal peptide" evidence="11">
    <location>
        <begin position="1"/>
        <end position="18"/>
    </location>
</feature>
<keyword evidence="10" id="KW-0393">Immunoglobulin domain</keyword>
<keyword evidence="5" id="KW-0130">Cell adhesion</keyword>
<dbReference type="HOGENOM" id="CLU_096298_0_0_1"/>
<dbReference type="OMA" id="CAGERRW"/>
<dbReference type="FunFam" id="2.60.40.10:FF:000194">
    <property type="entry name" value="Intercellular adhesion molecule 1"/>
    <property type="match status" value="1"/>
</dbReference>
<dbReference type="InterPro" id="IPR047012">
    <property type="entry name" value="ICAM_VCAM"/>
</dbReference>
<dbReference type="GO" id="GO:0005886">
    <property type="term" value="C:plasma membrane"/>
    <property type="evidence" value="ECO:0007669"/>
    <property type="project" value="TreeGrafter"/>
</dbReference>
<dbReference type="Ensembl" id="ENSLAFT00000013278.3">
    <property type="protein sequence ID" value="ENSLAFP00000011111.3"/>
    <property type="gene ID" value="ENSLAFG00000013278.3"/>
</dbReference>
<evidence type="ECO:0000313" key="14">
    <source>
        <dbReference type="Proteomes" id="UP000007646"/>
    </source>
</evidence>
<dbReference type="GO" id="GO:0005178">
    <property type="term" value="F:integrin binding"/>
    <property type="evidence" value="ECO:0007669"/>
    <property type="project" value="InterPro"/>
</dbReference>
<dbReference type="GO" id="GO:0007155">
    <property type="term" value="P:cell adhesion"/>
    <property type="evidence" value="ECO:0007669"/>
    <property type="project" value="UniProtKB-KW"/>
</dbReference>
<evidence type="ECO:0000259" key="12">
    <source>
        <dbReference type="Pfam" id="PF03921"/>
    </source>
</evidence>
<evidence type="ECO:0000256" key="10">
    <source>
        <dbReference type="ARBA" id="ARBA00023319"/>
    </source>
</evidence>
<reference evidence="13" key="3">
    <citation type="submission" date="2025-09" db="UniProtKB">
        <authorList>
            <consortium name="Ensembl"/>
        </authorList>
    </citation>
    <scope>IDENTIFICATION</scope>
    <source>
        <strain evidence="13">Isolate ISIS603380</strain>
    </source>
</reference>